<keyword evidence="2" id="KW-1185">Reference proteome</keyword>
<dbReference type="EMBL" id="KN835439">
    <property type="protein sequence ID" value="KIK37634.1"/>
    <property type="molecule type" value="Genomic_DNA"/>
</dbReference>
<proteinExistence type="predicted"/>
<dbReference type="Proteomes" id="UP000054485">
    <property type="component" value="Unassembled WGS sequence"/>
</dbReference>
<dbReference type="AlphaFoldDB" id="A0A0D0AHM1"/>
<feature type="non-terminal residue" evidence="1">
    <location>
        <position position="1"/>
    </location>
</feature>
<feature type="non-terminal residue" evidence="1">
    <location>
        <position position="57"/>
    </location>
</feature>
<organism evidence="1 2">
    <name type="scientific">Suillus luteus UH-Slu-Lm8-n1</name>
    <dbReference type="NCBI Taxonomy" id="930992"/>
    <lineage>
        <taxon>Eukaryota</taxon>
        <taxon>Fungi</taxon>
        <taxon>Dikarya</taxon>
        <taxon>Basidiomycota</taxon>
        <taxon>Agaricomycotina</taxon>
        <taxon>Agaricomycetes</taxon>
        <taxon>Agaricomycetidae</taxon>
        <taxon>Boletales</taxon>
        <taxon>Suillineae</taxon>
        <taxon>Suillaceae</taxon>
        <taxon>Suillus</taxon>
    </lineage>
</organism>
<name>A0A0D0AHM1_9AGAM</name>
<reference evidence="1 2" key="1">
    <citation type="submission" date="2014-04" db="EMBL/GenBank/DDBJ databases">
        <authorList>
            <consortium name="DOE Joint Genome Institute"/>
            <person name="Kuo A."/>
            <person name="Ruytinx J."/>
            <person name="Rineau F."/>
            <person name="Colpaert J."/>
            <person name="Kohler A."/>
            <person name="Nagy L.G."/>
            <person name="Floudas D."/>
            <person name="Copeland A."/>
            <person name="Barry K.W."/>
            <person name="Cichocki N."/>
            <person name="Veneault-Fourrey C."/>
            <person name="LaButti K."/>
            <person name="Lindquist E.A."/>
            <person name="Lipzen A."/>
            <person name="Lundell T."/>
            <person name="Morin E."/>
            <person name="Murat C."/>
            <person name="Sun H."/>
            <person name="Tunlid A."/>
            <person name="Henrissat B."/>
            <person name="Grigoriev I.V."/>
            <person name="Hibbett D.S."/>
            <person name="Martin F."/>
            <person name="Nordberg H.P."/>
            <person name="Cantor M.N."/>
            <person name="Hua S.X."/>
        </authorList>
    </citation>
    <scope>NUCLEOTIDE SEQUENCE [LARGE SCALE GENOMIC DNA]</scope>
    <source>
        <strain evidence="1 2">UH-Slu-Lm8-n1</strain>
    </source>
</reference>
<evidence type="ECO:0000313" key="1">
    <source>
        <dbReference type="EMBL" id="KIK37634.1"/>
    </source>
</evidence>
<dbReference type="HOGENOM" id="CLU_3002289_0_0_1"/>
<sequence>YASLLKDDIIQPQLHTISIIAASDILPPSITSFLSYVITILSKFIDVLWDIMKDLAW</sequence>
<evidence type="ECO:0000313" key="2">
    <source>
        <dbReference type="Proteomes" id="UP000054485"/>
    </source>
</evidence>
<dbReference type="OrthoDB" id="2677050at2759"/>
<accession>A0A0D0AHM1</accession>
<gene>
    <name evidence="1" type="ORF">CY34DRAFT_68925</name>
</gene>
<protein>
    <submittedName>
        <fullName evidence="1">Uncharacterized protein</fullName>
    </submittedName>
</protein>
<dbReference type="InParanoid" id="A0A0D0AHM1"/>
<reference evidence="2" key="2">
    <citation type="submission" date="2015-01" db="EMBL/GenBank/DDBJ databases">
        <title>Evolutionary Origins and Diversification of the Mycorrhizal Mutualists.</title>
        <authorList>
            <consortium name="DOE Joint Genome Institute"/>
            <consortium name="Mycorrhizal Genomics Consortium"/>
            <person name="Kohler A."/>
            <person name="Kuo A."/>
            <person name="Nagy L.G."/>
            <person name="Floudas D."/>
            <person name="Copeland A."/>
            <person name="Barry K.W."/>
            <person name="Cichocki N."/>
            <person name="Veneault-Fourrey C."/>
            <person name="LaButti K."/>
            <person name="Lindquist E.A."/>
            <person name="Lipzen A."/>
            <person name="Lundell T."/>
            <person name="Morin E."/>
            <person name="Murat C."/>
            <person name="Riley R."/>
            <person name="Ohm R."/>
            <person name="Sun H."/>
            <person name="Tunlid A."/>
            <person name="Henrissat B."/>
            <person name="Grigoriev I.V."/>
            <person name="Hibbett D.S."/>
            <person name="Martin F."/>
        </authorList>
    </citation>
    <scope>NUCLEOTIDE SEQUENCE [LARGE SCALE GENOMIC DNA]</scope>
    <source>
        <strain evidence="2">UH-Slu-Lm8-n1</strain>
    </source>
</reference>